<dbReference type="Proteomes" id="UP000012174">
    <property type="component" value="Unassembled WGS sequence"/>
</dbReference>
<dbReference type="SUPFAM" id="SSF103473">
    <property type="entry name" value="MFS general substrate transporter"/>
    <property type="match status" value="1"/>
</dbReference>
<evidence type="ECO:0000313" key="7">
    <source>
        <dbReference type="EMBL" id="EMR65048.1"/>
    </source>
</evidence>
<dbReference type="GO" id="GO:0016020">
    <property type="term" value="C:membrane"/>
    <property type="evidence" value="ECO:0007669"/>
    <property type="project" value="UniProtKB-SubCell"/>
</dbReference>
<evidence type="ECO:0000256" key="6">
    <source>
        <dbReference type="SAM" id="Phobius"/>
    </source>
</evidence>
<dbReference type="OMA" id="ACTIAWS"/>
<gene>
    <name evidence="7" type="ORF">UCREL1_7987</name>
</gene>
<evidence type="ECO:0000256" key="4">
    <source>
        <dbReference type="ARBA" id="ARBA00022989"/>
    </source>
</evidence>
<proteinExistence type="predicted"/>
<dbReference type="InterPro" id="IPR036259">
    <property type="entry name" value="MFS_trans_sf"/>
</dbReference>
<evidence type="ECO:0000256" key="5">
    <source>
        <dbReference type="ARBA" id="ARBA00023136"/>
    </source>
</evidence>
<evidence type="ECO:0000256" key="3">
    <source>
        <dbReference type="ARBA" id="ARBA00022692"/>
    </source>
</evidence>
<dbReference type="KEGG" id="ela:UCREL1_7987"/>
<keyword evidence="3 6" id="KW-0812">Transmembrane</keyword>
<feature type="transmembrane region" description="Helical" evidence="6">
    <location>
        <begin position="37"/>
        <end position="57"/>
    </location>
</feature>
<dbReference type="PANTHER" id="PTHR43791">
    <property type="entry name" value="PERMEASE-RELATED"/>
    <property type="match status" value="1"/>
</dbReference>
<dbReference type="Pfam" id="PF07690">
    <property type="entry name" value="MFS_1"/>
    <property type="match status" value="1"/>
</dbReference>
<accession>M7SL18</accession>
<feature type="transmembrane region" description="Helical" evidence="6">
    <location>
        <begin position="160"/>
        <end position="181"/>
    </location>
</feature>
<dbReference type="OrthoDB" id="2250022at2759"/>
<protein>
    <submittedName>
        <fullName evidence="7">Putative mfs transporter protein</fullName>
    </submittedName>
</protein>
<reference evidence="8" key="1">
    <citation type="journal article" date="2013" name="Genome Announc.">
        <title>Draft genome sequence of the grapevine dieback fungus Eutypa lata UCR-EL1.</title>
        <authorList>
            <person name="Blanco-Ulate B."/>
            <person name="Rolshausen P.E."/>
            <person name="Cantu D."/>
        </authorList>
    </citation>
    <scope>NUCLEOTIDE SEQUENCE [LARGE SCALE GENOMIC DNA]</scope>
    <source>
        <strain evidence="8">UCR-EL1</strain>
    </source>
</reference>
<organism evidence="7 8">
    <name type="scientific">Eutypa lata (strain UCR-EL1)</name>
    <name type="common">Grapevine dieback disease fungus</name>
    <name type="synonym">Eutypa armeniacae</name>
    <dbReference type="NCBI Taxonomy" id="1287681"/>
    <lineage>
        <taxon>Eukaryota</taxon>
        <taxon>Fungi</taxon>
        <taxon>Dikarya</taxon>
        <taxon>Ascomycota</taxon>
        <taxon>Pezizomycotina</taxon>
        <taxon>Sordariomycetes</taxon>
        <taxon>Xylariomycetidae</taxon>
        <taxon>Xylariales</taxon>
        <taxon>Diatrypaceae</taxon>
        <taxon>Eutypa</taxon>
    </lineage>
</organism>
<dbReference type="PANTHER" id="PTHR43791:SF13">
    <property type="entry name" value="MAJOR FACILITATOR SUPERFAMILY (MFS) PROFILE DOMAIN-CONTAINING PROTEIN"/>
    <property type="match status" value="1"/>
</dbReference>
<evidence type="ECO:0000313" key="8">
    <source>
        <dbReference type="Proteomes" id="UP000012174"/>
    </source>
</evidence>
<sequence>MAVWHAGNTISDILSGFLAAGILTNMGGVAGMRSWQWFFLIEGAASITMALTAYFLLPDWPHNTRFLTQQQRDMAQYRILLSNGGKEERDGGLWEGVKEAVKDLFTWFFCLMNFSLTLGQSSKDFLPSLTTYLVQAPPYAIAYASACTIAWSSGRRQESFWHIVVPIALSAVGGSVLIATLNVGARYFGLILLICGTYSGLNLQLSGETTLVPAPRAKKAALIAIANSVSQSSHWFSP</sequence>
<keyword evidence="2" id="KW-0813">Transport</keyword>
<dbReference type="InterPro" id="IPR011701">
    <property type="entry name" value="MFS"/>
</dbReference>
<dbReference type="EMBL" id="KB706950">
    <property type="protein sequence ID" value="EMR65048.1"/>
    <property type="molecule type" value="Genomic_DNA"/>
</dbReference>
<evidence type="ECO:0000256" key="2">
    <source>
        <dbReference type="ARBA" id="ARBA00022448"/>
    </source>
</evidence>
<dbReference type="HOGENOM" id="CLU_001265_0_3_1"/>
<dbReference type="GO" id="GO:0022857">
    <property type="term" value="F:transmembrane transporter activity"/>
    <property type="evidence" value="ECO:0007669"/>
    <property type="project" value="InterPro"/>
</dbReference>
<dbReference type="Gene3D" id="1.20.1250.20">
    <property type="entry name" value="MFS general substrate transporter like domains"/>
    <property type="match status" value="1"/>
</dbReference>
<keyword evidence="8" id="KW-1185">Reference proteome</keyword>
<evidence type="ECO:0000256" key="1">
    <source>
        <dbReference type="ARBA" id="ARBA00004141"/>
    </source>
</evidence>
<comment type="subcellular location">
    <subcellularLocation>
        <location evidence="1">Membrane</location>
        <topology evidence="1">Multi-pass membrane protein</topology>
    </subcellularLocation>
</comment>
<keyword evidence="5 6" id="KW-0472">Membrane</keyword>
<name>M7SL18_EUTLA</name>
<dbReference type="eggNOG" id="KOG2533">
    <property type="taxonomic scope" value="Eukaryota"/>
</dbReference>
<keyword evidence="4 6" id="KW-1133">Transmembrane helix</keyword>
<dbReference type="AlphaFoldDB" id="M7SL18"/>
<feature type="transmembrane region" description="Helical" evidence="6">
    <location>
        <begin position="12"/>
        <end position="31"/>
    </location>
</feature>